<name>N1TV70_9LEPT</name>
<evidence type="ECO:0000313" key="3">
    <source>
        <dbReference type="Proteomes" id="UP000012249"/>
    </source>
</evidence>
<dbReference type="Gene3D" id="1.20.1640.10">
    <property type="entry name" value="Multidrug efflux transporter AcrB transmembrane domain"/>
    <property type="match status" value="1"/>
</dbReference>
<gene>
    <name evidence="2" type="ORF">LEP1GSC043_2042</name>
</gene>
<dbReference type="SUPFAM" id="SSF82693">
    <property type="entry name" value="Multidrug efflux transporter AcrB pore domain, PN1, PN2, PC1 and PC2 subdomains"/>
    <property type="match status" value="1"/>
</dbReference>
<keyword evidence="1" id="KW-0472">Membrane</keyword>
<reference evidence="2 3" key="1">
    <citation type="submission" date="2013-02" db="EMBL/GenBank/DDBJ databases">
        <authorList>
            <person name="Harkins D.M."/>
            <person name="Durkin A.S."/>
            <person name="Brinkac L.M."/>
            <person name="Haft D.H."/>
            <person name="Selengut J.D."/>
            <person name="Sanka R."/>
            <person name="DePew J."/>
            <person name="Purushe J."/>
            <person name="Haake D.A."/>
            <person name="Matsunaga J."/>
            <person name="Vinetz J.M."/>
            <person name="Sutton G.G."/>
            <person name="Nierman W.C."/>
            <person name="Fouts D.E."/>
        </authorList>
    </citation>
    <scope>NUCLEOTIDE SEQUENCE [LARGE SCALE GENOMIC DNA]</scope>
    <source>
        <strain evidence="2 3">Ecochallenge</strain>
    </source>
</reference>
<feature type="transmembrane region" description="Helical" evidence="1">
    <location>
        <begin position="16"/>
        <end position="39"/>
    </location>
</feature>
<keyword evidence="1" id="KW-1133">Transmembrane helix</keyword>
<evidence type="ECO:0000313" key="2">
    <source>
        <dbReference type="EMBL" id="EMY12168.1"/>
    </source>
</evidence>
<keyword evidence="1" id="KW-0812">Transmembrane</keyword>
<sequence>MYETYLSILLNKPKPIVIGSIAFFLLTLFIYSRMGTVFLPKLMEGDLMLVIVREGNISIEESLKEQKEVEKILMQMPEIQSVFSRIGTSSVANDPMGTFNADTFIILKKESLEDLLKEKIGRIS</sequence>
<dbReference type="InterPro" id="IPR001036">
    <property type="entry name" value="Acrflvin-R"/>
</dbReference>
<accession>N1TV70</accession>
<dbReference type="Pfam" id="PF00873">
    <property type="entry name" value="ACR_tran"/>
    <property type="match status" value="1"/>
</dbReference>
<organism evidence="2 3">
    <name type="scientific">Leptospira weilii str. Ecochallenge</name>
    <dbReference type="NCBI Taxonomy" id="1049986"/>
    <lineage>
        <taxon>Bacteria</taxon>
        <taxon>Pseudomonadati</taxon>
        <taxon>Spirochaetota</taxon>
        <taxon>Spirochaetia</taxon>
        <taxon>Leptospirales</taxon>
        <taxon>Leptospiraceae</taxon>
        <taxon>Leptospira</taxon>
    </lineage>
</organism>
<dbReference type="AlphaFoldDB" id="N1TV70"/>
<evidence type="ECO:0000256" key="1">
    <source>
        <dbReference type="SAM" id="Phobius"/>
    </source>
</evidence>
<dbReference type="PANTHER" id="PTHR32063">
    <property type="match status" value="1"/>
</dbReference>
<dbReference type="GO" id="GO:0042910">
    <property type="term" value="F:xenobiotic transmembrane transporter activity"/>
    <property type="evidence" value="ECO:0007669"/>
    <property type="project" value="TreeGrafter"/>
</dbReference>
<protein>
    <submittedName>
        <fullName evidence="2">RND transporter, Hydrophobe/Amphiphile Efflux-1 (HAE1)/Heavy Metal Efflux (HME) family, permease protein</fullName>
    </submittedName>
</protein>
<dbReference type="Proteomes" id="UP000012249">
    <property type="component" value="Unassembled WGS sequence"/>
</dbReference>
<dbReference type="EMBL" id="AHMI02000315">
    <property type="protein sequence ID" value="EMY12168.1"/>
    <property type="molecule type" value="Genomic_DNA"/>
</dbReference>
<proteinExistence type="predicted"/>
<dbReference type="GO" id="GO:0005886">
    <property type="term" value="C:plasma membrane"/>
    <property type="evidence" value="ECO:0007669"/>
    <property type="project" value="TreeGrafter"/>
</dbReference>
<dbReference type="Gene3D" id="3.30.70.1430">
    <property type="entry name" value="Multidrug efflux transporter AcrB pore domain"/>
    <property type="match status" value="1"/>
</dbReference>
<comment type="caution">
    <text evidence="2">The sequence shown here is derived from an EMBL/GenBank/DDBJ whole genome shotgun (WGS) entry which is preliminary data.</text>
</comment>
<dbReference type="PANTHER" id="PTHR32063:SF24">
    <property type="entry name" value="CATION EFFLUX SYSTEM (ACRB_ACRD_ACRF FAMILY)"/>
    <property type="match status" value="1"/>
</dbReference>